<organism evidence="1">
    <name type="scientific">marine metagenome</name>
    <dbReference type="NCBI Taxonomy" id="408172"/>
    <lineage>
        <taxon>unclassified sequences</taxon>
        <taxon>metagenomes</taxon>
        <taxon>ecological metagenomes</taxon>
    </lineage>
</organism>
<proteinExistence type="predicted"/>
<dbReference type="EMBL" id="UINC01208744">
    <property type="protein sequence ID" value="SVE31434.1"/>
    <property type="molecule type" value="Genomic_DNA"/>
</dbReference>
<protein>
    <recommendedName>
        <fullName evidence="2">Dockerin domain-containing protein</fullName>
    </recommendedName>
</protein>
<evidence type="ECO:0000313" key="1">
    <source>
        <dbReference type="EMBL" id="SVE31434.1"/>
    </source>
</evidence>
<dbReference type="AlphaFoldDB" id="A0A383CH38"/>
<name>A0A383CH38_9ZZZZ</name>
<gene>
    <name evidence="1" type="ORF">METZ01_LOCUS484288</name>
</gene>
<evidence type="ECO:0008006" key="2">
    <source>
        <dbReference type="Google" id="ProtNLM"/>
    </source>
</evidence>
<sequence length="42" mass="4632">MDVVIMVNVILLEDCPLEADMNSDTFCNVLDIVQLVNLILPG</sequence>
<reference evidence="1" key="1">
    <citation type="submission" date="2018-05" db="EMBL/GenBank/DDBJ databases">
        <authorList>
            <person name="Lanie J.A."/>
            <person name="Ng W.-L."/>
            <person name="Kazmierczak K.M."/>
            <person name="Andrzejewski T.M."/>
            <person name="Davidsen T.M."/>
            <person name="Wayne K.J."/>
            <person name="Tettelin H."/>
            <person name="Glass J.I."/>
            <person name="Rusch D."/>
            <person name="Podicherti R."/>
            <person name="Tsui H.-C.T."/>
            <person name="Winkler M.E."/>
        </authorList>
    </citation>
    <scope>NUCLEOTIDE SEQUENCE</scope>
</reference>
<accession>A0A383CH38</accession>